<dbReference type="Pfam" id="PF00106">
    <property type="entry name" value="adh_short"/>
    <property type="match status" value="1"/>
</dbReference>
<sequence>MELAGQVALVTGAARGIGRAIALRLAEAGCDIALNYRSSTAQAQDVAERIAALGRRVELFPGDLARPEVPKQLAGAVIEAFGRIDVLVNNAGIGRDKLLLSMEADDINDVIATNLVGPMLLTQATALTMVRQRSGRIVNISSAAAAKPGKGQSNYAASKGGLEAFTKAMAVELGSRGILVNAVAPGITRTDLTERLIDGAASELLGRQVVGSFAGPEAVAEAVLYLASPRNTHTTGTVLAVDGGLKMP</sequence>
<dbReference type="GO" id="GO:0016491">
    <property type="term" value="F:oxidoreductase activity"/>
    <property type="evidence" value="ECO:0007669"/>
    <property type="project" value="UniProtKB-KW"/>
</dbReference>
<evidence type="ECO:0000313" key="6">
    <source>
        <dbReference type="Proteomes" id="UP000267900"/>
    </source>
</evidence>
<reference evidence="5 6" key="1">
    <citation type="submission" date="2018-12" db="EMBL/GenBank/DDBJ databases">
        <title>The whole draft genome of Streptomyce luteoverticillatus CGMCC 15060.</title>
        <authorList>
            <person name="Feng Z."/>
            <person name="Chen G."/>
            <person name="Zhang J."/>
            <person name="Zhu H."/>
            <person name="Yu X."/>
            <person name="Zhang W."/>
            <person name="Zhang X."/>
        </authorList>
    </citation>
    <scope>NUCLEOTIDE SEQUENCE [LARGE SCALE GENOMIC DNA]</scope>
    <source>
        <strain evidence="5 6">CGMCC 15060</strain>
    </source>
</reference>
<dbReference type="FunFam" id="3.40.50.720:FF:000173">
    <property type="entry name" value="3-oxoacyl-[acyl-carrier protein] reductase"/>
    <property type="match status" value="1"/>
</dbReference>
<dbReference type="InterPro" id="IPR002347">
    <property type="entry name" value="SDR_fam"/>
</dbReference>
<evidence type="ECO:0000313" key="5">
    <source>
        <dbReference type="EMBL" id="AZQ70593.1"/>
    </source>
</evidence>
<name>A0A3S9PE24_STRLT</name>
<evidence type="ECO:0000256" key="2">
    <source>
        <dbReference type="ARBA" id="ARBA00023002"/>
    </source>
</evidence>
<dbReference type="Proteomes" id="UP000267900">
    <property type="component" value="Chromosome"/>
</dbReference>
<evidence type="ECO:0000256" key="3">
    <source>
        <dbReference type="RuleBase" id="RU000363"/>
    </source>
</evidence>
<dbReference type="Gene3D" id="3.40.50.720">
    <property type="entry name" value="NAD(P)-binding Rossmann-like Domain"/>
    <property type="match status" value="1"/>
</dbReference>
<proteinExistence type="inferred from homology"/>
<dbReference type="AlphaFoldDB" id="A0A3S9PE24"/>
<dbReference type="SMART" id="SM00822">
    <property type="entry name" value="PKS_KR"/>
    <property type="match status" value="1"/>
</dbReference>
<dbReference type="InterPro" id="IPR020904">
    <property type="entry name" value="Sc_DH/Rdtase_CS"/>
</dbReference>
<gene>
    <name evidence="5" type="ORF">EKH77_04610</name>
</gene>
<evidence type="ECO:0000259" key="4">
    <source>
        <dbReference type="SMART" id="SM00822"/>
    </source>
</evidence>
<keyword evidence="2" id="KW-0560">Oxidoreductase</keyword>
<evidence type="ECO:0000256" key="1">
    <source>
        <dbReference type="ARBA" id="ARBA00006484"/>
    </source>
</evidence>
<protein>
    <submittedName>
        <fullName evidence="5">3-oxoacyl-ACP reductase FabG</fullName>
    </submittedName>
</protein>
<feature type="domain" description="Ketoreductase" evidence="4">
    <location>
        <begin position="6"/>
        <end position="190"/>
    </location>
</feature>
<accession>A0A3S9PE24</accession>
<dbReference type="InterPro" id="IPR050259">
    <property type="entry name" value="SDR"/>
</dbReference>
<dbReference type="PROSITE" id="PS00061">
    <property type="entry name" value="ADH_SHORT"/>
    <property type="match status" value="1"/>
</dbReference>
<dbReference type="OrthoDB" id="9803333at2"/>
<dbReference type="PANTHER" id="PTHR42879:SF2">
    <property type="entry name" value="3-OXOACYL-[ACYL-CARRIER-PROTEIN] REDUCTASE FABG"/>
    <property type="match status" value="1"/>
</dbReference>
<dbReference type="InterPro" id="IPR057326">
    <property type="entry name" value="KR_dom"/>
</dbReference>
<dbReference type="InterPro" id="IPR036291">
    <property type="entry name" value="NAD(P)-bd_dom_sf"/>
</dbReference>
<dbReference type="EMBL" id="CP034587">
    <property type="protein sequence ID" value="AZQ70593.1"/>
    <property type="molecule type" value="Genomic_DNA"/>
</dbReference>
<comment type="similarity">
    <text evidence="1 3">Belongs to the short-chain dehydrogenases/reductases (SDR) family.</text>
</comment>
<dbReference type="SUPFAM" id="SSF51735">
    <property type="entry name" value="NAD(P)-binding Rossmann-fold domains"/>
    <property type="match status" value="1"/>
</dbReference>
<dbReference type="GO" id="GO:0032787">
    <property type="term" value="P:monocarboxylic acid metabolic process"/>
    <property type="evidence" value="ECO:0007669"/>
    <property type="project" value="UniProtKB-ARBA"/>
</dbReference>
<organism evidence="5 6">
    <name type="scientific">Streptomyces luteoverticillatus</name>
    <name type="common">Streptoverticillium luteoverticillatus</name>
    <dbReference type="NCBI Taxonomy" id="66425"/>
    <lineage>
        <taxon>Bacteria</taxon>
        <taxon>Bacillati</taxon>
        <taxon>Actinomycetota</taxon>
        <taxon>Actinomycetes</taxon>
        <taxon>Kitasatosporales</taxon>
        <taxon>Streptomycetaceae</taxon>
        <taxon>Streptomyces</taxon>
    </lineage>
</organism>
<dbReference type="PRINTS" id="PR00081">
    <property type="entry name" value="GDHRDH"/>
</dbReference>
<dbReference type="PANTHER" id="PTHR42879">
    <property type="entry name" value="3-OXOACYL-(ACYL-CARRIER-PROTEIN) REDUCTASE"/>
    <property type="match status" value="1"/>
</dbReference>
<dbReference type="PRINTS" id="PR00080">
    <property type="entry name" value="SDRFAMILY"/>
</dbReference>
<dbReference type="RefSeq" id="WP_126913158.1">
    <property type="nucleotide sequence ID" value="NZ_CP034587.1"/>
</dbReference>
<keyword evidence="6" id="KW-1185">Reference proteome</keyword>